<sequence length="374" mass="40381">MNTITCTDTRVGIIREVVAKERLMWFLGSWTNSTKACQPCSVGNPSSDTVRVDAELLRRRAAEQSPSALAAQRPSTDPQALTQVWETRFPDRPDPFQQQVDHDRLNQVQQHEEEVPSETSSVLHEGSQQNAPPSDAGGVAEPVVRGFGGAALEALGQAAARLGQLAELSQLALEYPYEDLARATGGFRDESRLGAGGAGAVYRGKLRGSTEVAIKVLVDMGGVEGFEDEVRVLSRFRHPNLVTLMGFSQRKAEKYLVYELMPGGDLDGKLRKSKTWLEQGQQGQAPFPWPHRLQVALGAATGLAHMVGSTPKTFHGDIKPANILLDGDGTAKMADFGLSAIVAKHGEDRLAVENIAGTPGYTCPSYLQTGHVTE</sequence>
<dbReference type="AlphaFoldDB" id="A0A813H087"/>
<feature type="compositionally biased region" description="Polar residues" evidence="1">
    <location>
        <begin position="117"/>
        <end position="132"/>
    </location>
</feature>
<gene>
    <name evidence="3" type="ORF">PGLA1383_LOCUS47173</name>
</gene>
<name>A0A813H087_POLGL</name>
<dbReference type="PROSITE" id="PS50011">
    <property type="entry name" value="PROTEIN_KINASE_DOM"/>
    <property type="match status" value="1"/>
</dbReference>
<dbReference type="InterPro" id="IPR000719">
    <property type="entry name" value="Prot_kinase_dom"/>
</dbReference>
<evidence type="ECO:0000313" key="4">
    <source>
        <dbReference type="Proteomes" id="UP000654075"/>
    </source>
</evidence>
<organism evidence="3 4">
    <name type="scientific">Polarella glacialis</name>
    <name type="common">Dinoflagellate</name>
    <dbReference type="NCBI Taxonomy" id="89957"/>
    <lineage>
        <taxon>Eukaryota</taxon>
        <taxon>Sar</taxon>
        <taxon>Alveolata</taxon>
        <taxon>Dinophyceae</taxon>
        <taxon>Suessiales</taxon>
        <taxon>Suessiaceae</taxon>
        <taxon>Polarella</taxon>
    </lineage>
</organism>
<dbReference type="SUPFAM" id="SSF56112">
    <property type="entry name" value="Protein kinase-like (PK-like)"/>
    <property type="match status" value="1"/>
</dbReference>
<evidence type="ECO:0000256" key="1">
    <source>
        <dbReference type="SAM" id="MobiDB-lite"/>
    </source>
</evidence>
<feature type="non-terminal residue" evidence="3">
    <location>
        <position position="1"/>
    </location>
</feature>
<dbReference type="PANTHER" id="PTHR46146">
    <property type="entry name" value="SERINE/THREONINE-PROTEIN KINASE-LIKE PROTEIN CCR4"/>
    <property type="match status" value="1"/>
</dbReference>
<feature type="domain" description="Protein kinase" evidence="2">
    <location>
        <begin position="187"/>
        <end position="374"/>
    </location>
</feature>
<dbReference type="Gene3D" id="1.10.510.10">
    <property type="entry name" value="Transferase(Phosphotransferase) domain 1"/>
    <property type="match status" value="1"/>
</dbReference>
<evidence type="ECO:0000313" key="3">
    <source>
        <dbReference type="EMBL" id="CAE8631029.1"/>
    </source>
</evidence>
<protein>
    <recommendedName>
        <fullName evidence="2">Protein kinase domain-containing protein</fullName>
    </recommendedName>
</protein>
<feature type="region of interest" description="Disordered" evidence="1">
    <location>
        <begin position="107"/>
        <end position="142"/>
    </location>
</feature>
<dbReference type="GO" id="GO:0005524">
    <property type="term" value="F:ATP binding"/>
    <property type="evidence" value="ECO:0007669"/>
    <property type="project" value="InterPro"/>
</dbReference>
<keyword evidence="4" id="KW-1185">Reference proteome</keyword>
<comment type="caution">
    <text evidence="3">The sequence shown here is derived from an EMBL/GenBank/DDBJ whole genome shotgun (WGS) entry which is preliminary data.</text>
</comment>
<dbReference type="SMART" id="SM00220">
    <property type="entry name" value="S_TKc"/>
    <property type="match status" value="1"/>
</dbReference>
<dbReference type="Pfam" id="PF00069">
    <property type="entry name" value="Pkinase"/>
    <property type="match status" value="1"/>
</dbReference>
<dbReference type="Proteomes" id="UP000654075">
    <property type="component" value="Unassembled WGS sequence"/>
</dbReference>
<dbReference type="GO" id="GO:0004672">
    <property type="term" value="F:protein kinase activity"/>
    <property type="evidence" value="ECO:0007669"/>
    <property type="project" value="InterPro"/>
</dbReference>
<dbReference type="Gene3D" id="3.30.200.20">
    <property type="entry name" value="Phosphorylase Kinase, domain 1"/>
    <property type="match status" value="1"/>
</dbReference>
<dbReference type="EMBL" id="CAJNNV010030008">
    <property type="protein sequence ID" value="CAE8631029.1"/>
    <property type="molecule type" value="Genomic_DNA"/>
</dbReference>
<reference evidence="3" key="1">
    <citation type="submission" date="2021-02" db="EMBL/GenBank/DDBJ databases">
        <authorList>
            <person name="Dougan E. K."/>
            <person name="Rhodes N."/>
            <person name="Thang M."/>
            <person name="Chan C."/>
        </authorList>
    </citation>
    <scope>NUCLEOTIDE SEQUENCE</scope>
</reference>
<evidence type="ECO:0000259" key="2">
    <source>
        <dbReference type="PROSITE" id="PS50011"/>
    </source>
</evidence>
<dbReference type="OrthoDB" id="4062651at2759"/>
<dbReference type="InterPro" id="IPR011009">
    <property type="entry name" value="Kinase-like_dom_sf"/>
</dbReference>
<accession>A0A813H087</accession>
<dbReference type="OMA" id="WETRFPD"/>
<proteinExistence type="predicted"/>